<name>A0A0R3W0J4_TAEAS</name>
<evidence type="ECO:0000313" key="1">
    <source>
        <dbReference type="EMBL" id="VDK27802.1"/>
    </source>
</evidence>
<proteinExistence type="predicted"/>
<evidence type="ECO:0000313" key="2">
    <source>
        <dbReference type="Proteomes" id="UP000282613"/>
    </source>
</evidence>
<evidence type="ECO:0000313" key="3">
    <source>
        <dbReference type="WBParaSite" id="TASK_0000318801-mRNA-1"/>
    </source>
</evidence>
<protein>
    <submittedName>
        <fullName evidence="3">DUF5727 domain-containing protein</fullName>
    </submittedName>
</protein>
<gene>
    <name evidence="1" type="ORF">TASK_LOCUS3189</name>
</gene>
<reference evidence="1 2" key="2">
    <citation type="submission" date="2018-11" db="EMBL/GenBank/DDBJ databases">
        <authorList>
            <consortium name="Pathogen Informatics"/>
        </authorList>
    </citation>
    <scope>NUCLEOTIDE SEQUENCE [LARGE SCALE GENOMIC DNA]</scope>
</reference>
<keyword evidence="2" id="KW-1185">Reference proteome</keyword>
<dbReference type="WBParaSite" id="TASK_0000318801-mRNA-1">
    <property type="protein sequence ID" value="TASK_0000318801-mRNA-1"/>
    <property type="gene ID" value="TASK_0000318801"/>
</dbReference>
<accession>A0A0R3W0J4</accession>
<sequence>MLAAGDKCIYRDDCCNMPEFGIIVSVDGDGEGRVLFGPFVCEDSSKWVRKECVTKVESVSDGTMVWSSEVSFAWILKSRYHAIAGKVNAKVCVSASKHGMDGDEDLCDRMGKLSTLDVAEEQSVVLEGRQVVFCKNRRPTLQREILQRHISPFR</sequence>
<organism evidence="3">
    <name type="scientific">Taenia asiatica</name>
    <name type="common">Asian tapeworm</name>
    <dbReference type="NCBI Taxonomy" id="60517"/>
    <lineage>
        <taxon>Eukaryota</taxon>
        <taxon>Metazoa</taxon>
        <taxon>Spiralia</taxon>
        <taxon>Lophotrochozoa</taxon>
        <taxon>Platyhelminthes</taxon>
        <taxon>Cestoda</taxon>
        <taxon>Eucestoda</taxon>
        <taxon>Cyclophyllidea</taxon>
        <taxon>Taeniidae</taxon>
        <taxon>Taenia</taxon>
    </lineage>
</organism>
<reference evidence="3" key="1">
    <citation type="submission" date="2017-02" db="UniProtKB">
        <authorList>
            <consortium name="WormBaseParasite"/>
        </authorList>
    </citation>
    <scope>IDENTIFICATION</scope>
</reference>
<dbReference type="AlphaFoldDB" id="A0A0R3W0J4"/>
<dbReference type="EMBL" id="UYRS01006897">
    <property type="protein sequence ID" value="VDK27802.1"/>
    <property type="molecule type" value="Genomic_DNA"/>
</dbReference>
<dbReference type="Proteomes" id="UP000282613">
    <property type="component" value="Unassembled WGS sequence"/>
</dbReference>